<dbReference type="EMBL" id="PYFT01000001">
    <property type="protein sequence ID" value="PSR53736.1"/>
    <property type="molecule type" value="Genomic_DNA"/>
</dbReference>
<dbReference type="PIRSF" id="PIRSF018266">
    <property type="entry name" value="FecR"/>
    <property type="match status" value="1"/>
</dbReference>
<accession>A0A2T2YDZ8</accession>
<dbReference type="InterPro" id="IPR006860">
    <property type="entry name" value="FecR"/>
</dbReference>
<evidence type="ECO:0000313" key="6">
    <source>
        <dbReference type="Proteomes" id="UP000240357"/>
    </source>
</evidence>
<dbReference type="Gene3D" id="3.55.50.30">
    <property type="match status" value="1"/>
</dbReference>
<feature type="transmembrane region" description="Helical" evidence="2">
    <location>
        <begin position="90"/>
        <end position="109"/>
    </location>
</feature>
<evidence type="ECO:0000313" key="5">
    <source>
        <dbReference type="EMBL" id="PSR53736.1"/>
    </source>
</evidence>
<evidence type="ECO:0008006" key="7">
    <source>
        <dbReference type="Google" id="ProtNLM"/>
    </source>
</evidence>
<evidence type="ECO:0000259" key="4">
    <source>
        <dbReference type="Pfam" id="PF16344"/>
    </source>
</evidence>
<evidence type="ECO:0000256" key="2">
    <source>
        <dbReference type="SAM" id="Phobius"/>
    </source>
</evidence>
<gene>
    <name evidence="5" type="ORF">AHMF7605_09465</name>
</gene>
<comment type="caution">
    <text evidence="5">The sequence shown here is derived from an EMBL/GenBank/DDBJ whole genome shotgun (WGS) entry which is preliminary data.</text>
</comment>
<keyword evidence="2" id="KW-0472">Membrane</keyword>
<dbReference type="GO" id="GO:0016989">
    <property type="term" value="F:sigma factor antagonist activity"/>
    <property type="evidence" value="ECO:0007669"/>
    <property type="project" value="TreeGrafter"/>
</dbReference>
<dbReference type="Proteomes" id="UP000240357">
    <property type="component" value="Unassembled WGS sequence"/>
</dbReference>
<name>A0A2T2YDZ8_9BACT</name>
<feature type="domain" description="Protein FecR C-terminal" evidence="4">
    <location>
        <begin position="258"/>
        <end position="325"/>
    </location>
</feature>
<dbReference type="PANTHER" id="PTHR30273:SF2">
    <property type="entry name" value="PROTEIN FECR"/>
    <property type="match status" value="1"/>
</dbReference>
<organism evidence="5 6">
    <name type="scientific">Adhaeribacter arboris</name>
    <dbReference type="NCBI Taxonomy" id="2072846"/>
    <lineage>
        <taxon>Bacteria</taxon>
        <taxon>Pseudomonadati</taxon>
        <taxon>Bacteroidota</taxon>
        <taxon>Cytophagia</taxon>
        <taxon>Cytophagales</taxon>
        <taxon>Hymenobacteraceae</taxon>
        <taxon>Adhaeribacter</taxon>
    </lineage>
</organism>
<dbReference type="Pfam" id="PF16344">
    <property type="entry name" value="FecR_C"/>
    <property type="match status" value="1"/>
</dbReference>
<dbReference type="InterPro" id="IPR032508">
    <property type="entry name" value="FecR_C"/>
</dbReference>
<evidence type="ECO:0000256" key="1">
    <source>
        <dbReference type="SAM" id="MobiDB-lite"/>
    </source>
</evidence>
<keyword evidence="2" id="KW-0812">Transmembrane</keyword>
<dbReference type="Gene3D" id="2.60.120.1440">
    <property type="match status" value="1"/>
</dbReference>
<dbReference type="Pfam" id="PF04773">
    <property type="entry name" value="FecR"/>
    <property type="match status" value="1"/>
</dbReference>
<feature type="domain" description="FecR protein" evidence="3">
    <location>
        <begin position="119"/>
        <end position="212"/>
    </location>
</feature>
<protein>
    <recommendedName>
        <fullName evidence="7">Iron dicitrate transport regulator FecR</fullName>
    </recommendedName>
</protein>
<reference evidence="5 6" key="1">
    <citation type="submission" date="2018-03" db="EMBL/GenBank/DDBJ databases">
        <title>Adhaeribacter sp. HMF7605 Genome sequencing and assembly.</title>
        <authorList>
            <person name="Kang H."/>
            <person name="Kang J."/>
            <person name="Cha I."/>
            <person name="Kim H."/>
            <person name="Joh K."/>
        </authorList>
    </citation>
    <scope>NUCLEOTIDE SEQUENCE [LARGE SCALE GENOMIC DNA]</scope>
    <source>
        <strain evidence="5 6">HMF7605</strain>
    </source>
</reference>
<evidence type="ECO:0000259" key="3">
    <source>
        <dbReference type="Pfam" id="PF04773"/>
    </source>
</evidence>
<keyword evidence="6" id="KW-1185">Reference proteome</keyword>
<dbReference type="InterPro" id="IPR012373">
    <property type="entry name" value="Ferrdict_sens_TM"/>
</dbReference>
<sequence>MNENRPTFWEHLAREVSGNASEESKDWAQQQPDQEIKEARKQAERVWQSTSLPVDSYEPDVERGWQRFQLKVQARQMPLTPVKKSKTGTIRWAVAATISLLLVAGAYFLTRPTQPAWTEVKTAANETKTIRLADGSTVALNQKSVFSYPTNFQKENRIVKLTGEAFFEVAKAEGKRFTIFAEGTKTEVIGTSFNLRAYAHEPVKVQVVTGKVAFARTETDDAVFLVPGQEGVIGEKTPIAQKQTIQNENFRSWRTKNLTFSNTQLDQLTAELESYFNIKITIQNNALRQCRFTTSFRNPDLKEVLDILAVTGNLTITQKGTEYFITGPGCK</sequence>
<feature type="region of interest" description="Disordered" evidence="1">
    <location>
        <begin position="16"/>
        <end position="42"/>
    </location>
</feature>
<dbReference type="RefSeq" id="WP_106928662.1">
    <property type="nucleotide sequence ID" value="NZ_PYFT01000001.1"/>
</dbReference>
<dbReference type="OrthoDB" id="1452822at2"/>
<proteinExistence type="predicted"/>
<keyword evidence="2" id="KW-1133">Transmembrane helix</keyword>
<dbReference type="PANTHER" id="PTHR30273">
    <property type="entry name" value="PERIPLASMIC SIGNAL SENSOR AND SIGMA FACTOR ACTIVATOR FECR-RELATED"/>
    <property type="match status" value="1"/>
</dbReference>
<dbReference type="AlphaFoldDB" id="A0A2T2YDZ8"/>